<keyword evidence="6" id="KW-0393">Immunoglobulin domain</keyword>
<dbReference type="PANTHER" id="PTHR24100:SF145">
    <property type="entry name" value="CD276 ANTIGEN"/>
    <property type="match status" value="1"/>
</dbReference>
<evidence type="ECO:0000256" key="8">
    <source>
        <dbReference type="SAM" id="Phobius"/>
    </source>
</evidence>
<dbReference type="GO" id="GO:0050863">
    <property type="term" value="P:regulation of T cell activation"/>
    <property type="evidence" value="ECO:0007669"/>
    <property type="project" value="UniProtKB-ARBA"/>
</dbReference>
<gene>
    <name evidence="11" type="ORF">KOW79_002895</name>
</gene>
<dbReference type="PANTHER" id="PTHR24100">
    <property type="entry name" value="BUTYROPHILIN"/>
    <property type="match status" value="1"/>
</dbReference>
<keyword evidence="2 9" id="KW-0732">Signal</keyword>
<dbReference type="InterPro" id="IPR013106">
    <property type="entry name" value="Ig_V-set"/>
</dbReference>
<evidence type="ECO:0000256" key="7">
    <source>
        <dbReference type="SAM" id="MobiDB-lite"/>
    </source>
</evidence>
<dbReference type="InterPro" id="IPR050504">
    <property type="entry name" value="IgSF_BTN/MOG"/>
</dbReference>
<evidence type="ECO:0000256" key="6">
    <source>
        <dbReference type="ARBA" id="ARBA00023319"/>
    </source>
</evidence>
<evidence type="ECO:0000313" key="11">
    <source>
        <dbReference type="EMBL" id="KAG7334488.1"/>
    </source>
</evidence>
<accession>A0A9D3SX91</accession>
<organism evidence="11 12">
    <name type="scientific">Hemibagrus wyckioides</name>
    <dbReference type="NCBI Taxonomy" id="337641"/>
    <lineage>
        <taxon>Eukaryota</taxon>
        <taxon>Metazoa</taxon>
        <taxon>Chordata</taxon>
        <taxon>Craniata</taxon>
        <taxon>Vertebrata</taxon>
        <taxon>Euteleostomi</taxon>
        <taxon>Actinopterygii</taxon>
        <taxon>Neopterygii</taxon>
        <taxon>Teleostei</taxon>
        <taxon>Ostariophysi</taxon>
        <taxon>Siluriformes</taxon>
        <taxon>Bagridae</taxon>
        <taxon>Hemibagrus</taxon>
    </lineage>
</organism>
<dbReference type="SUPFAM" id="SSF48726">
    <property type="entry name" value="Immunoglobulin"/>
    <property type="match status" value="1"/>
</dbReference>
<dbReference type="GO" id="GO:0001817">
    <property type="term" value="P:regulation of cytokine production"/>
    <property type="evidence" value="ECO:0007669"/>
    <property type="project" value="TreeGrafter"/>
</dbReference>
<comment type="subcellular location">
    <subcellularLocation>
        <location evidence="1">Membrane</location>
    </subcellularLocation>
</comment>
<keyword evidence="8" id="KW-0812">Transmembrane</keyword>
<dbReference type="AlphaFoldDB" id="A0A9D3SX91"/>
<feature type="transmembrane region" description="Helical" evidence="8">
    <location>
        <begin position="239"/>
        <end position="258"/>
    </location>
</feature>
<dbReference type="GO" id="GO:0050852">
    <property type="term" value="P:T cell receptor signaling pathway"/>
    <property type="evidence" value="ECO:0007669"/>
    <property type="project" value="TreeGrafter"/>
</dbReference>
<dbReference type="InterPro" id="IPR007110">
    <property type="entry name" value="Ig-like_dom"/>
</dbReference>
<evidence type="ECO:0000256" key="9">
    <source>
        <dbReference type="SAM" id="SignalP"/>
    </source>
</evidence>
<keyword evidence="4" id="KW-1015">Disulfide bond</keyword>
<evidence type="ECO:0000259" key="10">
    <source>
        <dbReference type="PROSITE" id="PS50835"/>
    </source>
</evidence>
<feature type="domain" description="Ig-like" evidence="10">
    <location>
        <begin position="31"/>
        <end position="127"/>
    </location>
</feature>
<feature type="signal peptide" evidence="9">
    <location>
        <begin position="1"/>
        <end position="16"/>
    </location>
</feature>
<feature type="region of interest" description="Disordered" evidence="7">
    <location>
        <begin position="268"/>
        <end position="294"/>
    </location>
</feature>
<reference evidence="11 12" key="1">
    <citation type="submission" date="2021-06" db="EMBL/GenBank/DDBJ databases">
        <title>Chromosome-level genome assembly of the red-tail catfish (Hemibagrus wyckioides).</title>
        <authorList>
            <person name="Shao F."/>
        </authorList>
    </citation>
    <scope>NUCLEOTIDE SEQUENCE [LARGE SCALE GENOMIC DNA]</scope>
    <source>
        <strain evidence="11">EC202008001</strain>
        <tissue evidence="11">Blood</tissue>
    </source>
</reference>
<protein>
    <recommendedName>
        <fullName evidence="10">Ig-like domain-containing protein</fullName>
    </recommendedName>
</protein>
<feature type="chain" id="PRO_5039381477" description="Ig-like domain-containing protein" evidence="9">
    <location>
        <begin position="17"/>
        <end position="294"/>
    </location>
</feature>
<proteinExistence type="predicted"/>
<evidence type="ECO:0000256" key="1">
    <source>
        <dbReference type="ARBA" id="ARBA00004370"/>
    </source>
</evidence>
<dbReference type="Gene3D" id="2.60.40.10">
    <property type="entry name" value="Immunoglobulins"/>
    <property type="match status" value="2"/>
</dbReference>
<dbReference type="Proteomes" id="UP000824219">
    <property type="component" value="Linkage Group LG03"/>
</dbReference>
<evidence type="ECO:0000313" key="12">
    <source>
        <dbReference type="Proteomes" id="UP000824219"/>
    </source>
</evidence>
<evidence type="ECO:0000256" key="4">
    <source>
        <dbReference type="ARBA" id="ARBA00023157"/>
    </source>
</evidence>
<dbReference type="InterPro" id="IPR013783">
    <property type="entry name" value="Ig-like_fold"/>
</dbReference>
<dbReference type="OrthoDB" id="10055806at2759"/>
<dbReference type="FunFam" id="2.60.40.10:FF:000142">
    <property type="entry name" value="V-set domain-containing T-cell activation inhibitor 1"/>
    <property type="match status" value="1"/>
</dbReference>
<dbReference type="InterPro" id="IPR036179">
    <property type="entry name" value="Ig-like_dom_sf"/>
</dbReference>
<dbReference type="EMBL" id="JAHKSW010000003">
    <property type="protein sequence ID" value="KAG7334488.1"/>
    <property type="molecule type" value="Genomic_DNA"/>
</dbReference>
<dbReference type="GO" id="GO:0009897">
    <property type="term" value="C:external side of plasma membrane"/>
    <property type="evidence" value="ECO:0007669"/>
    <property type="project" value="TreeGrafter"/>
</dbReference>
<keyword evidence="8" id="KW-1133">Transmembrane helix</keyword>
<sequence>MDSFMLLLSFLTTCAGFQVTVPAGRVVAVGGQPVILGCEFTPDSIQDLVVTWQRVDDSRVVHSFYYQRDQLEVQSPEYSKRTALFVSELQKGNATLRMELVGPKDVGAYLCTVSNKKGTGRAQVQLDYGVFYTEPRLSISRNCSGITLHYESEGFPKPEVGWFGEHDEVLSNHTDLSDDADEPGGVVGLYYVKSCYVSPSLSLNVTFKLKNQLLNQVLQRPISITYDEETCSWGAKADVISLSVLCVLLLLIIIILLVKRQRVSRDPSYKLTNSNTNGKHCPEMSETPFHSDFH</sequence>
<evidence type="ECO:0000256" key="2">
    <source>
        <dbReference type="ARBA" id="ARBA00022729"/>
    </source>
</evidence>
<name>A0A9D3SX91_9TELE</name>
<evidence type="ECO:0000256" key="3">
    <source>
        <dbReference type="ARBA" id="ARBA00023136"/>
    </source>
</evidence>
<comment type="caution">
    <text evidence="11">The sequence shown here is derived from an EMBL/GenBank/DDBJ whole genome shotgun (WGS) entry which is preliminary data.</text>
</comment>
<dbReference type="Pfam" id="PF07686">
    <property type="entry name" value="V-set"/>
    <property type="match status" value="1"/>
</dbReference>
<dbReference type="GO" id="GO:0005102">
    <property type="term" value="F:signaling receptor binding"/>
    <property type="evidence" value="ECO:0007669"/>
    <property type="project" value="TreeGrafter"/>
</dbReference>
<keyword evidence="5" id="KW-0325">Glycoprotein</keyword>
<evidence type="ECO:0000256" key="5">
    <source>
        <dbReference type="ARBA" id="ARBA00023180"/>
    </source>
</evidence>
<dbReference type="PROSITE" id="PS50835">
    <property type="entry name" value="IG_LIKE"/>
    <property type="match status" value="1"/>
</dbReference>
<dbReference type="GO" id="GO:1903037">
    <property type="term" value="P:regulation of leukocyte cell-cell adhesion"/>
    <property type="evidence" value="ECO:0007669"/>
    <property type="project" value="UniProtKB-ARBA"/>
</dbReference>
<keyword evidence="12" id="KW-1185">Reference proteome</keyword>
<keyword evidence="3 8" id="KW-0472">Membrane</keyword>